<reference evidence="15" key="1">
    <citation type="submission" date="2021-01" db="EMBL/GenBank/DDBJ databases">
        <authorList>
            <person name="Kaushik A."/>
        </authorList>
    </citation>
    <scope>NUCLEOTIDE SEQUENCE</scope>
    <source>
        <strain evidence="15">AG1-1B</strain>
    </source>
</reference>
<feature type="region of interest" description="Disordered" evidence="12">
    <location>
        <begin position="351"/>
        <end position="522"/>
    </location>
</feature>
<evidence type="ECO:0000259" key="13">
    <source>
        <dbReference type="Pfam" id="PF03235"/>
    </source>
</evidence>
<dbReference type="PANTHER" id="PTHR21622:SF0">
    <property type="entry name" value="COILED-COIL-HELIX-COILED-COIL-HELIX DOMAIN CONTAINING 4"/>
    <property type="match status" value="1"/>
</dbReference>
<evidence type="ECO:0000256" key="11">
    <source>
        <dbReference type="ARBA" id="ARBA00033150"/>
    </source>
</evidence>
<evidence type="ECO:0000256" key="7">
    <source>
        <dbReference type="ARBA" id="ARBA00023010"/>
    </source>
</evidence>
<dbReference type="Gene3D" id="1.10.287.2900">
    <property type="match status" value="1"/>
</dbReference>
<keyword evidence="5" id="KW-0653">Protein transport</keyword>
<dbReference type="GO" id="GO:0005743">
    <property type="term" value="C:mitochondrial inner membrane"/>
    <property type="evidence" value="ECO:0007669"/>
    <property type="project" value="UniProtKB-SubCell"/>
</dbReference>
<evidence type="ECO:0000256" key="10">
    <source>
        <dbReference type="ARBA" id="ARBA00023284"/>
    </source>
</evidence>
<evidence type="ECO:0000256" key="8">
    <source>
        <dbReference type="ARBA" id="ARBA00023128"/>
    </source>
</evidence>
<dbReference type="GO" id="GO:0045041">
    <property type="term" value="P:protein import into mitochondrial intermembrane space"/>
    <property type="evidence" value="ECO:0007669"/>
    <property type="project" value="InterPro"/>
</dbReference>
<keyword evidence="10" id="KW-0676">Redox-active center</keyword>
<dbReference type="InterPro" id="IPR039289">
    <property type="entry name" value="CHCHD4"/>
</dbReference>
<evidence type="ECO:0000256" key="3">
    <source>
        <dbReference type="ARBA" id="ARBA00013714"/>
    </source>
</evidence>
<feature type="compositionally biased region" description="Basic and acidic residues" evidence="12">
    <location>
        <begin position="589"/>
        <end position="598"/>
    </location>
</feature>
<keyword evidence="9" id="KW-1015">Disulfide bond</keyword>
<feature type="region of interest" description="Disordered" evidence="12">
    <location>
        <begin position="1"/>
        <end position="25"/>
    </location>
</feature>
<keyword evidence="8" id="KW-0496">Mitochondrion</keyword>
<feature type="compositionally biased region" description="Polar residues" evidence="12">
    <location>
        <begin position="453"/>
        <end position="471"/>
    </location>
</feature>
<dbReference type="EMBL" id="CAJMWQ010000912">
    <property type="protein sequence ID" value="CAE6397938.1"/>
    <property type="molecule type" value="Genomic_DNA"/>
</dbReference>
<proteinExistence type="predicted"/>
<dbReference type="InterPro" id="IPR004919">
    <property type="entry name" value="GmrSD_N"/>
</dbReference>
<feature type="region of interest" description="Disordered" evidence="12">
    <location>
        <begin position="574"/>
        <end position="652"/>
    </location>
</feature>
<dbReference type="Proteomes" id="UP000663826">
    <property type="component" value="Unassembled WGS sequence"/>
</dbReference>
<dbReference type="PANTHER" id="PTHR21622">
    <property type="entry name" value="COILED-COIL-HELIX-COILED-COIL-HELIX DOMAIN CONTAINING 4"/>
    <property type="match status" value="1"/>
</dbReference>
<comment type="subcellular location">
    <subcellularLocation>
        <location evidence="2">Mitochondrion inner membrane</location>
        <topology evidence="2">Single-pass type II membrane protein</topology>
        <orientation evidence="2">Intermembrane side</orientation>
    </subcellularLocation>
</comment>
<name>A0A8H2WNC3_9AGAM</name>
<gene>
    <name evidence="15" type="ORF">RDB_LOCUS29558</name>
</gene>
<evidence type="ECO:0000313" key="15">
    <source>
        <dbReference type="EMBL" id="CAE6397938.1"/>
    </source>
</evidence>
<dbReference type="GO" id="GO:0005758">
    <property type="term" value="C:mitochondrial intermembrane space"/>
    <property type="evidence" value="ECO:0007669"/>
    <property type="project" value="TreeGrafter"/>
</dbReference>
<feature type="domain" description="CHCH" evidence="14">
    <location>
        <begin position="536"/>
        <end position="571"/>
    </location>
</feature>
<feature type="compositionally biased region" description="Acidic residues" evidence="12">
    <location>
        <begin position="577"/>
        <end position="588"/>
    </location>
</feature>
<evidence type="ECO:0000256" key="12">
    <source>
        <dbReference type="SAM" id="MobiDB-lite"/>
    </source>
</evidence>
<dbReference type="AlphaFoldDB" id="A0A8H2WNC3"/>
<evidence type="ECO:0000259" key="14">
    <source>
        <dbReference type="Pfam" id="PF06747"/>
    </source>
</evidence>
<evidence type="ECO:0000256" key="2">
    <source>
        <dbReference type="ARBA" id="ARBA00004164"/>
    </source>
</evidence>
<evidence type="ECO:0000256" key="6">
    <source>
        <dbReference type="ARBA" id="ARBA00023002"/>
    </source>
</evidence>
<comment type="caution">
    <text evidence="15">The sequence shown here is derived from an EMBL/GenBank/DDBJ whole genome shotgun (WGS) entry which is preliminary data.</text>
</comment>
<dbReference type="InterPro" id="IPR010625">
    <property type="entry name" value="CHCH"/>
</dbReference>
<sequence length="652" mass="71626">MPKAKIVKQDDAEFDELEESEDEYDYQEDEDRGFYIKAALKPPNSHPVSCYDLYNQIQEVEADYQRDVVWNDTKQSNLIDIIPPVLFAKRIGEDGEEVKICIDGKQRLTSIHRFMDGYIPLKVDGKSWFYQTRGNKSGKRLIPDGWKKQFASKQLIVVEFVDLSDATERDIFQRVQLGMALNEAEKQKAISSPTVTWIRSLVTKYFEGDDGIPQFMKMNMRRSKDFQCVAQFVYMSSALPSFDSPGAAKLSKFLSQQEERSDAFKKPVERAIKDLQKLVHDETNLKLTGSSAVAPIELVHICLVCLMLKGRSLRTMAGAIGKMRAVIRSQHLDVRANSRVAKSFAEHLETFQAPGVPGPEADWQVDTSDARANRKRKADDDDADMSPTSESDLPGANGGRGKGKVKPRASAGAVGTYVSYKSGGDTKSTLGEKYTEVRRPPPAKSVPEPASKPSPQKSQENTSVESQASVKSSPSEPGIIEPSEDKPAPKKEGDAGSEGGMDDLEADAASQGAFNPETGEINWDCPCLGGMAHGPCGPQFREAFSCFVHSEEDPKGVDCVEKFKAMQDCFREHPDVYGEELEDDDEASDAAKEPKSEEGTSDNSSEGEDKKPKAVVADDAPAPPNPAPESRTRAPTANVAPGETPTKSSVKH</sequence>
<accession>A0A8H2WNC3</accession>
<evidence type="ECO:0000313" key="16">
    <source>
        <dbReference type="Proteomes" id="UP000663826"/>
    </source>
</evidence>
<feature type="compositionally biased region" description="Low complexity" evidence="12">
    <location>
        <begin position="472"/>
        <end position="481"/>
    </location>
</feature>
<keyword evidence="7" id="KW-0811">Translocation</keyword>
<feature type="domain" description="GmrSD restriction endonucleases N-terminal" evidence="13">
    <location>
        <begin position="52"/>
        <end position="144"/>
    </location>
</feature>
<keyword evidence="4" id="KW-0813">Transport</keyword>
<protein>
    <recommendedName>
        <fullName evidence="3">Mitochondrial intermembrane space import and assembly protein 40</fullName>
    </recommendedName>
    <alternativeName>
        <fullName evidence="11">Mitochondrial import inner membrane translocase TIM40</fullName>
    </alternativeName>
</protein>
<evidence type="ECO:0000256" key="9">
    <source>
        <dbReference type="ARBA" id="ARBA00023157"/>
    </source>
</evidence>
<dbReference type="Pfam" id="PF06747">
    <property type="entry name" value="CHCH"/>
    <property type="match status" value="1"/>
</dbReference>
<dbReference type="PROSITE" id="PS51808">
    <property type="entry name" value="CHCH"/>
    <property type="match status" value="1"/>
</dbReference>
<feature type="compositionally biased region" description="Acidic residues" evidence="12">
    <location>
        <begin position="12"/>
        <end position="25"/>
    </location>
</feature>
<evidence type="ECO:0000256" key="4">
    <source>
        <dbReference type="ARBA" id="ARBA00022448"/>
    </source>
</evidence>
<evidence type="ECO:0000256" key="5">
    <source>
        <dbReference type="ARBA" id="ARBA00022927"/>
    </source>
</evidence>
<evidence type="ECO:0000256" key="1">
    <source>
        <dbReference type="ARBA" id="ARBA00001973"/>
    </source>
</evidence>
<organism evidence="15 16">
    <name type="scientific">Rhizoctonia solani</name>
    <dbReference type="NCBI Taxonomy" id="456999"/>
    <lineage>
        <taxon>Eukaryota</taxon>
        <taxon>Fungi</taxon>
        <taxon>Dikarya</taxon>
        <taxon>Basidiomycota</taxon>
        <taxon>Agaricomycotina</taxon>
        <taxon>Agaricomycetes</taxon>
        <taxon>Cantharellales</taxon>
        <taxon>Ceratobasidiaceae</taxon>
        <taxon>Rhizoctonia</taxon>
    </lineage>
</organism>
<feature type="compositionally biased region" description="Basic and acidic residues" evidence="12">
    <location>
        <begin position="483"/>
        <end position="494"/>
    </location>
</feature>
<comment type="cofactor">
    <cofactor evidence="1">
        <name>Cu(2+)</name>
        <dbReference type="ChEBI" id="CHEBI:29036"/>
    </cofactor>
</comment>
<keyword evidence="6" id="KW-0560">Oxidoreductase</keyword>
<dbReference type="GO" id="GO:0015035">
    <property type="term" value="F:protein-disulfide reductase activity"/>
    <property type="evidence" value="ECO:0007669"/>
    <property type="project" value="InterPro"/>
</dbReference>
<dbReference type="Pfam" id="PF03235">
    <property type="entry name" value="GmrSD_N"/>
    <property type="match status" value="1"/>
</dbReference>